<dbReference type="STRING" id="28131.BWX40_01370"/>
<gene>
    <name evidence="1" type="ORF">PIOMA14_I_1367</name>
</gene>
<dbReference type="RefSeq" id="WP_045166576.1">
    <property type="nucleotide sequence ID" value="NZ_AP014597.1"/>
</dbReference>
<name>A0A0S3UK53_PREIN</name>
<evidence type="ECO:0000313" key="2">
    <source>
        <dbReference type="Proteomes" id="UP000217431"/>
    </source>
</evidence>
<protein>
    <submittedName>
        <fullName evidence="1">Uncharacterized protein</fullName>
    </submittedName>
</protein>
<dbReference type="Proteomes" id="UP000217431">
    <property type="component" value="Chromosome I"/>
</dbReference>
<dbReference type="EMBL" id="AP014597">
    <property type="protein sequence ID" value="BAU17875.1"/>
    <property type="molecule type" value="Genomic_DNA"/>
</dbReference>
<reference evidence="1 2" key="1">
    <citation type="journal article" date="2016" name="DNA Res.">
        <title>The complete genome sequencing of Prevotella intermedia strain OMA14 and a subsequent fine-scale, intra-species genomic comparison reveal an unusual amplification of conjugative and mobile transposons and identify a novel Prevotella-lineage-specific repeat.</title>
        <authorList>
            <person name="Naito M."/>
            <person name="Ogura Y."/>
            <person name="Itoh T."/>
            <person name="Shoji M."/>
            <person name="Okamoto M."/>
            <person name="Hayashi T."/>
            <person name="Nakayama K."/>
        </authorList>
    </citation>
    <scope>NUCLEOTIDE SEQUENCE [LARGE SCALE GENOMIC DNA]</scope>
    <source>
        <strain evidence="1 2">OMA14</strain>
    </source>
</reference>
<sequence>MATHPLWTEEYWLLLLQIYLKKPIGIKPTYARSMVELSLELHIPPRMLSEKMEQLARKDIPSLQTLWETYANNPNKLRKEAKRIRGMKGFGKPEKFYEGVEAEETFEKDFLPIEKATDLTPAALIVVLDLYFHLTPITMAEETPEVKEVAQLLGITARRVVEIMDVYRFCDPYLNHDDLMISPLLLPCQNIWDRYGNADTKKLSALVEELHHYFK</sequence>
<proteinExistence type="predicted"/>
<accession>A0A0S3UK53</accession>
<evidence type="ECO:0000313" key="1">
    <source>
        <dbReference type="EMBL" id="BAU17875.1"/>
    </source>
</evidence>
<dbReference type="AlphaFoldDB" id="A0A0S3UK53"/>
<organism evidence="1 2">
    <name type="scientific">Prevotella intermedia</name>
    <dbReference type="NCBI Taxonomy" id="28131"/>
    <lineage>
        <taxon>Bacteria</taxon>
        <taxon>Pseudomonadati</taxon>
        <taxon>Bacteroidota</taxon>
        <taxon>Bacteroidia</taxon>
        <taxon>Bacteroidales</taxon>
        <taxon>Prevotellaceae</taxon>
        <taxon>Prevotella</taxon>
    </lineage>
</organism>